<organism evidence="3">
    <name type="scientific">Aureoumbra lagunensis</name>
    <dbReference type="NCBI Taxonomy" id="44058"/>
    <lineage>
        <taxon>Eukaryota</taxon>
        <taxon>Sar</taxon>
        <taxon>Stramenopiles</taxon>
        <taxon>Ochrophyta</taxon>
        <taxon>Pelagophyceae</taxon>
        <taxon>Pelagomonadales</taxon>
        <taxon>Aureoumbra</taxon>
    </lineage>
</organism>
<sequence length="297" mass="32865">MEGREEDRRPSLGGHPTSSKAVLEALRALQAKIARLERERMLAVQSAGEMKRKLELIGARGPSNDLSIRTQLEERTAEVANLRQQLVERNEMLARYKRDAEATQFAHTEEKQKLDADHKKKIRQLEAKVLQLELRNESLEAVTRLADDDRTKKSTTLKSNNKSAPKKNIESNKETKVKKPESIQSDEANNRPIVRVPTATRLVSKTKTKKKPTLKNGTTLAANISKKNPKSAKTAATQAKPSSKKSKDSDLQTALINALSAAERPNQIDDLKKILNRINDTIAASSRGVAPTKAGGS</sequence>
<evidence type="ECO:0000256" key="1">
    <source>
        <dbReference type="SAM" id="Coils"/>
    </source>
</evidence>
<feature type="compositionally biased region" description="Basic and acidic residues" evidence="2">
    <location>
        <begin position="167"/>
        <end position="181"/>
    </location>
</feature>
<feature type="coiled-coil region" evidence="1">
    <location>
        <begin position="72"/>
        <end position="142"/>
    </location>
</feature>
<feature type="compositionally biased region" description="Basic and acidic residues" evidence="2">
    <location>
        <begin position="1"/>
        <end position="10"/>
    </location>
</feature>
<gene>
    <name evidence="3" type="ORF">ALAG00032_LOCUS2520</name>
</gene>
<feature type="region of interest" description="Disordered" evidence="2">
    <location>
        <begin position="150"/>
        <end position="251"/>
    </location>
</feature>
<evidence type="ECO:0000313" key="3">
    <source>
        <dbReference type="EMBL" id="CAE0361787.1"/>
    </source>
</evidence>
<dbReference type="EMBL" id="HBIJ01003591">
    <property type="protein sequence ID" value="CAE0361787.1"/>
    <property type="molecule type" value="Transcribed_RNA"/>
</dbReference>
<accession>A0A7S3JT86</accession>
<feature type="compositionally biased region" description="Low complexity" evidence="2">
    <location>
        <begin position="154"/>
        <end position="163"/>
    </location>
</feature>
<keyword evidence="1" id="KW-0175">Coiled coil</keyword>
<reference evidence="3" key="1">
    <citation type="submission" date="2021-01" db="EMBL/GenBank/DDBJ databases">
        <authorList>
            <person name="Corre E."/>
            <person name="Pelletier E."/>
            <person name="Niang G."/>
            <person name="Scheremetjew M."/>
            <person name="Finn R."/>
            <person name="Kale V."/>
            <person name="Holt S."/>
            <person name="Cochrane G."/>
            <person name="Meng A."/>
            <person name="Brown T."/>
            <person name="Cohen L."/>
        </authorList>
    </citation>
    <scope>NUCLEOTIDE SEQUENCE</scope>
    <source>
        <strain evidence="3">CCMP1510</strain>
    </source>
</reference>
<dbReference type="AlphaFoldDB" id="A0A7S3JT86"/>
<protein>
    <submittedName>
        <fullName evidence="3">Uncharacterized protein</fullName>
    </submittedName>
</protein>
<feature type="compositionally biased region" description="Basic residues" evidence="2">
    <location>
        <begin position="204"/>
        <end position="213"/>
    </location>
</feature>
<proteinExistence type="predicted"/>
<evidence type="ECO:0000256" key="2">
    <source>
        <dbReference type="SAM" id="MobiDB-lite"/>
    </source>
</evidence>
<name>A0A7S3JT86_9STRA</name>
<feature type="region of interest" description="Disordered" evidence="2">
    <location>
        <begin position="1"/>
        <end position="20"/>
    </location>
</feature>